<accession>A0A3D0ZPH5</accession>
<feature type="region of interest" description="Disordered" evidence="1">
    <location>
        <begin position="94"/>
        <end position="121"/>
    </location>
</feature>
<name>A0A3D0ZPH5_UNCKA</name>
<sequence length="290" mass="31976">MTNTPRVPIIPQLPESIPHIPGIEKAAENSGEIIEKTSGEAKEAAERTVIYGEVLKTKLESELPQNDIEGMEKEIADVNRRAEKSYAELQEDIKNVAQQNGPTESSAAKEPKLNSSAETPTESIKAEVVFNNGEWLIDDIDDETKKWLNSHNYGAFSEEFTSEEKQKAQDYAKGVYENAAQKARAGKHNADENPLEALKKIESNGDDSESMRLLIRIAVRVGIKIATIIAQNISKDKDVPKELRIAAGIFADSLGVVDQIVAGEEHTNLGQDISRYIKERNAAKLSEHGE</sequence>
<evidence type="ECO:0000256" key="1">
    <source>
        <dbReference type="SAM" id="MobiDB-lite"/>
    </source>
</evidence>
<gene>
    <name evidence="2" type="ORF">DEP93_00870</name>
</gene>
<evidence type="ECO:0000313" key="2">
    <source>
        <dbReference type="EMBL" id="HCC42006.1"/>
    </source>
</evidence>
<organism evidence="2 3">
    <name type="scientific">candidate division WWE3 bacterium</name>
    <dbReference type="NCBI Taxonomy" id="2053526"/>
    <lineage>
        <taxon>Bacteria</taxon>
        <taxon>Katanobacteria</taxon>
    </lineage>
</organism>
<reference evidence="2 3" key="1">
    <citation type="journal article" date="2018" name="Nat. Biotechnol.">
        <title>A standardized bacterial taxonomy based on genome phylogeny substantially revises the tree of life.</title>
        <authorList>
            <person name="Parks D.H."/>
            <person name="Chuvochina M."/>
            <person name="Waite D.W."/>
            <person name="Rinke C."/>
            <person name="Skarshewski A."/>
            <person name="Chaumeil P.A."/>
            <person name="Hugenholtz P."/>
        </authorList>
    </citation>
    <scope>NUCLEOTIDE SEQUENCE [LARGE SCALE GENOMIC DNA]</scope>
    <source>
        <strain evidence="2">UBA11701</strain>
    </source>
</reference>
<dbReference type="AlphaFoldDB" id="A0A3D0ZPH5"/>
<dbReference type="EMBL" id="DOZN01000008">
    <property type="protein sequence ID" value="HCC42006.1"/>
    <property type="molecule type" value="Genomic_DNA"/>
</dbReference>
<protein>
    <submittedName>
        <fullName evidence="2">Uncharacterized protein</fullName>
    </submittedName>
</protein>
<proteinExistence type="predicted"/>
<comment type="caution">
    <text evidence="2">The sequence shown here is derived from an EMBL/GenBank/DDBJ whole genome shotgun (WGS) entry which is preliminary data.</text>
</comment>
<feature type="compositionally biased region" description="Polar residues" evidence="1">
    <location>
        <begin position="96"/>
        <end position="106"/>
    </location>
</feature>
<dbReference type="Proteomes" id="UP000263336">
    <property type="component" value="Unassembled WGS sequence"/>
</dbReference>
<evidence type="ECO:0000313" key="3">
    <source>
        <dbReference type="Proteomes" id="UP000263336"/>
    </source>
</evidence>